<proteinExistence type="inferred from homology"/>
<protein>
    <submittedName>
        <fullName evidence="3">Calcineurin-like phosphoesterase family protein</fullName>
    </submittedName>
</protein>
<sequence length="219" mass="26022">MKRYISDLHFFHEALNQNMDCRGFAGVEEMTRHMLERWNSRVQKRDEVYILGDLALGKGEPVNELLRALNGRLYMIEGNHDYFLRDKKTDLSRFQWVKSYAEIHDNQRKVILSHYPVFCYNGQNRLTASGNARSYMLYGHVHNTLDELLVNRFIRMTRETRRSVRNRESGEIEERSIPCNMINCFCMFSNYVPLTLDEWIVLDAKRRAELELKDVAQSF</sequence>
<evidence type="ECO:0000313" key="3">
    <source>
        <dbReference type="EMBL" id="MDQ0153243.1"/>
    </source>
</evidence>
<feature type="domain" description="Calcineurin-like phosphoesterase" evidence="2">
    <location>
        <begin position="5"/>
        <end position="144"/>
    </location>
</feature>
<dbReference type="Pfam" id="PF12850">
    <property type="entry name" value="Metallophos_2"/>
    <property type="match status" value="1"/>
</dbReference>
<dbReference type="Gene3D" id="3.60.21.10">
    <property type="match status" value="1"/>
</dbReference>
<evidence type="ECO:0000313" key="4">
    <source>
        <dbReference type="Proteomes" id="UP001241537"/>
    </source>
</evidence>
<accession>A0AAE3VBY0</accession>
<evidence type="ECO:0000259" key="2">
    <source>
        <dbReference type="Pfam" id="PF12850"/>
    </source>
</evidence>
<organism evidence="3 4">
    <name type="scientific">Moryella indoligenes</name>
    <dbReference type="NCBI Taxonomy" id="371674"/>
    <lineage>
        <taxon>Bacteria</taxon>
        <taxon>Bacillati</taxon>
        <taxon>Bacillota</taxon>
        <taxon>Clostridia</taxon>
        <taxon>Lachnospirales</taxon>
        <taxon>Lachnospiraceae</taxon>
        <taxon>Moryella</taxon>
    </lineage>
</organism>
<reference evidence="3" key="1">
    <citation type="submission" date="2023-07" db="EMBL/GenBank/DDBJ databases">
        <title>Genomic Encyclopedia of Type Strains, Phase IV (KMG-IV): sequencing the most valuable type-strain genomes for metagenomic binning, comparative biology and taxonomic classification.</title>
        <authorList>
            <person name="Goeker M."/>
        </authorList>
    </citation>
    <scope>NUCLEOTIDE SEQUENCE</scope>
    <source>
        <strain evidence="3">DSM 19659</strain>
    </source>
</reference>
<keyword evidence="4" id="KW-1185">Reference proteome</keyword>
<comment type="caution">
    <text evidence="3">The sequence shown here is derived from an EMBL/GenBank/DDBJ whole genome shotgun (WGS) entry which is preliminary data.</text>
</comment>
<gene>
    <name evidence="3" type="ORF">J2S20_001953</name>
</gene>
<name>A0AAE3VBY0_9FIRM</name>
<dbReference type="AlphaFoldDB" id="A0AAE3VBY0"/>
<dbReference type="Proteomes" id="UP001241537">
    <property type="component" value="Unassembled WGS sequence"/>
</dbReference>
<dbReference type="EMBL" id="JAUSTO010000015">
    <property type="protein sequence ID" value="MDQ0153243.1"/>
    <property type="molecule type" value="Genomic_DNA"/>
</dbReference>
<dbReference type="RefSeq" id="WP_106611498.1">
    <property type="nucleotide sequence ID" value="NZ_JAUSTO010000015.1"/>
</dbReference>
<evidence type="ECO:0000256" key="1">
    <source>
        <dbReference type="ARBA" id="ARBA00008950"/>
    </source>
</evidence>
<comment type="similarity">
    <text evidence="1">Belongs to the metallophosphoesterase superfamily. YfcE family.</text>
</comment>
<dbReference type="InterPro" id="IPR024654">
    <property type="entry name" value="Calcineurin-like_PHP_lpxH"/>
</dbReference>
<dbReference type="SUPFAM" id="SSF56300">
    <property type="entry name" value="Metallo-dependent phosphatases"/>
    <property type="match status" value="1"/>
</dbReference>
<dbReference type="InterPro" id="IPR029052">
    <property type="entry name" value="Metallo-depent_PP-like"/>
</dbReference>